<dbReference type="GO" id="GO:0016788">
    <property type="term" value="F:hydrolase activity, acting on ester bonds"/>
    <property type="evidence" value="ECO:0007669"/>
    <property type="project" value="InterPro"/>
</dbReference>
<dbReference type="Proteomes" id="UP000564806">
    <property type="component" value="Unassembled WGS sequence"/>
</dbReference>
<proteinExistence type="predicted"/>
<dbReference type="PROSITE" id="PS51841">
    <property type="entry name" value="LTD"/>
    <property type="match status" value="1"/>
</dbReference>
<dbReference type="SUPFAM" id="SSF74853">
    <property type="entry name" value="Lamin A/C globular tail domain"/>
    <property type="match status" value="1"/>
</dbReference>
<dbReference type="Gene3D" id="3.60.21.10">
    <property type="match status" value="3"/>
</dbReference>
<feature type="domain" description="SLH" evidence="4">
    <location>
        <begin position="3137"/>
        <end position="3197"/>
    </location>
</feature>
<dbReference type="Pfam" id="PF00932">
    <property type="entry name" value="LTD"/>
    <property type="match status" value="1"/>
</dbReference>
<dbReference type="SUPFAM" id="SSF56300">
    <property type="entry name" value="Metallo-dependent phosphatases"/>
    <property type="match status" value="3"/>
</dbReference>
<dbReference type="Gene3D" id="3.90.780.10">
    <property type="entry name" value="5'-Nucleotidase, C-terminal domain"/>
    <property type="match status" value="3"/>
</dbReference>
<dbReference type="InterPro" id="IPR036907">
    <property type="entry name" value="5'-Nucleotdase_C_sf"/>
</dbReference>
<dbReference type="PRINTS" id="PR01607">
    <property type="entry name" value="APYRASEFAMLY"/>
</dbReference>
<gene>
    <name evidence="6" type="ORF">HPT30_07700</name>
</gene>
<dbReference type="EMBL" id="JABWCS010000199">
    <property type="protein sequence ID" value="NUU60225.1"/>
    <property type="molecule type" value="Genomic_DNA"/>
</dbReference>
<dbReference type="CDD" id="cd10283">
    <property type="entry name" value="MnuA_DNase1-like"/>
    <property type="match status" value="1"/>
</dbReference>
<keyword evidence="1 3" id="KW-0732">Signal</keyword>
<dbReference type="SUPFAM" id="SSF55816">
    <property type="entry name" value="5'-nucleotidase (syn. UDP-sugar hydrolase), C-terminal domain"/>
    <property type="match status" value="3"/>
</dbReference>
<feature type="compositionally biased region" description="Pro residues" evidence="2">
    <location>
        <begin position="2765"/>
        <end position="2777"/>
    </location>
</feature>
<dbReference type="InterPro" id="IPR029052">
    <property type="entry name" value="Metallo-depent_PP-like"/>
</dbReference>
<dbReference type="InterPro" id="IPR059177">
    <property type="entry name" value="GH29D-like_dom"/>
</dbReference>
<dbReference type="InterPro" id="IPR006179">
    <property type="entry name" value="5_nucleotidase/apyrase"/>
</dbReference>
<feature type="compositionally biased region" description="Basic and acidic residues" evidence="2">
    <location>
        <begin position="176"/>
        <end position="189"/>
    </location>
</feature>
<evidence type="ECO:0000259" key="5">
    <source>
        <dbReference type="PROSITE" id="PS51841"/>
    </source>
</evidence>
<feature type="domain" description="LTD" evidence="5">
    <location>
        <begin position="25"/>
        <end position="155"/>
    </location>
</feature>
<feature type="region of interest" description="Disordered" evidence="2">
    <location>
        <begin position="1666"/>
        <end position="1694"/>
    </location>
</feature>
<dbReference type="InterPro" id="IPR004843">
    <property type="entry name" value="Calcineurin-like_PHP"/>
</dbReference>
<feature type="region of interest" description="Disordered" evidence="2">
    <location>
        <begin position="2759"/>
        <end position="2814"/>
    </location>
</feature>
<dbReference type="Pfam" id="PF13290">
    <property type="entry name" value="CHB_HEX_C_1"/>
    <property type="match status" value="1"/>
</dbReference>
<organism evidence="6 7">
    <name type="scientific">Paenibacillus agri</name>
    <dbReference type="NCBI Taxonomy" id="2744309"/>
    <lineage>
        <taxon>Bacteria</taxon>
        <taxon>Bacillati</taxon>
        <taxon>Bacillota</taxon>
        <taxon>Bacilli</taxon>
        <taxon>Bacillales</taxon>
        <taxon>Paenibacillaceae</taxon>
        <taxon>Paenibacillus</taxon>
    </lineage>
</organism>
<evidence type="ECO:0000256" key="1">
    <source>
        <dbReference type="ARBA" id="ARBA00022729"/>
    </source>
</evidence>
<dbReference type="InterPro" id="IPR001322">
    <property type="entry name" value="Lamin_tail_dom"/>
</dbReference>
<evidence type="ECO:0000313" key="6">
    <source>
        <dbReference type="EMBL" id="NUU60225.1"/>
    </source>
</evidence>
<sequence>MVISKRVRKWLAAGLAMLITVGNVFPAVHTAQAAPDNNAVVISQVYGGGGNTGAQYKNDFIELYNPTNSSVDLSGWKVRYNSANSPINSSTIITALSGTISAKGYYLIQEAPGAGGTKELPTPDITGTINMAAAAGKVELLDDSGKRVDFVGFGTANEFDKAPTQALSATLSATRKAIDGEPTDNRGLDTDDNSTDFNVGAPSPRNSSYGQAPEAPTAAAPVVASPAPNAWPVGTSISLSSPTVGASVYAAVYGNGGTRDYQLFDQPIQLIADTGINAFASAPGLADSPITNFVYSVLYQSTIPATRVMEKGQNVWTKGIVTHIDGAEMYIQDGNAGIVLYGFPAFANIGDEVEASGVMEIYNGLQEIKPQAGLSQKVITPNVGVPAPKLITAADLSTANGEKLEAQLVTMENVTIVKKAGSTVTAKQGDQEFTIYSPLSKLDPGTSGKTFERITGVIKQFNATYQFIPLNENALVEETLSVMASPGAGRIIIGGKVSLSSPATGAEIFYTTNGTDPTSASTKYTAPIEVNQNVTIKAIAVTGGQTSKVYTFAYTPSEAPRIHDIQGESHKSEFDGQTVTDVEGIVTQYGYTFTNGNYKGFFIQDPKPDNNPNTSEGIFVYSTDASKKPAVGDFVAVTGKVTEFNEGSSTNLTSTQITLTDLKQLPKAGVTFPEPVVLGKGGRVIPTSILDNRTEFQSDKDAIDFYESLEGMLVKLPSPTILSPYWTSGNGTSQVYNIATRIDNGTQDAITPAGGLALTEYKNYNPQRLLIAYGNPGQEVGTGDTFNGDITGVIGYNNGNFKVIPEYGKLPSITTSPFKQETSTIEVNADKLLIASYNIENYYPGVGDAKTKKLAESITANMKKPDIIGVVEMQDSNGETDNGTVEANATPLIQAIQAAGGPVYKYIDIAPQDKKDGGAPGGNIRVGFLYNPERVELADSVNGQKGTSTQSVGYDKAADKLTYNPGRIDPTNEAFTSSRKPLAAQFIFRGEKVIVIANHFNSKGGDTAPFGSTQPPVLSSETQRHKIAAVVNGFVKQVLTANPDANIVALGDLNDFQFTPTATILKGDELDNLIDKLPLNEQYTYTYDGNSQVLDHILVSKKLTASADVDVIHLNADFPSSRGRVSDHDAVMAQIDVKATGDFPLRILHTNDTHSHLETVVKRMTAIKQERTPNTLLLDAGDVFSGTLYYTKFEGLADLEFMNYIGYDAMTFGNHEFDNGLPTLKKFIDKANFPFVSSNIDFTTKDNELKGNFKNEIGGLNSSIENSHIYPAIIKEVNGQKVGIFGLTTEDTVGLASPGDNIAFLDYKTSAANTVKMLQDQGINKIIALSHLGYTVDEKLAVQVPGIDVIVGGHSHTKLDAPVIKNKDSEPTLILQTGEYGQNLGELDVKFNDKGVITSYKGKLLDVSKFADDATAKTMLAKYDAELTEIRNTKVGNTNVELSVNRVIDGKSVRVVRQEETAIGNLIADGVNSKSKELVSKLLSPTELSTIKGFVSIQNGGGIRAGINKGTITLGDVLTVMPFSNSLVALKVTGQEIIESLENGVSGLESDQGRFAQVSGMKYTYDSKKKPEIINPTTNVLEQKGERMVSVEIKQADGSYAAIDPKGYYILSTNSFMAGGGDFYRSLAKAKADGRYYELYLPDYEVFTDYLKQHGDVNMGLEGRITDQKGAVPSPKPTEIPTETPAPTPTPAPEKDFPLRILHTNDTHSHLETVVKRMTAIKQERTDNSILLDAGDVFSGTLYFTKFEGLADLEFMNYIGYDAMTFGNHEFDKGLPTLKNFIDEAKFPFVSSNIDFTTKNNELKGNFKSEIGGLNASVQNGHIYPAIIKEVNGQKVGIFGLTTEDTVGLASPGDNIAFLDYKTSAANTVKMLQDQGINKIIALSHLGYTVDEQLAVQVPGIDVIVGGHSHTKLDAPVITNKDSEPTLIVQTGEYGQNLGELDVNFNDKGVITSYKGKLLDVSKFADDAKAKEMLKDYDAKLEEVRKTKVGKTNVELDTNRIIDGKSVRVVRQEETVIGNLIADGVNSKSKELVSKLLSPEEQATIKGFVSIQNGGGIRVPIKKGDIFLGDVLSVMPFSNSLVALKVTGQEIIESLENGVSGLESDQGRFAQVSGMKYTYDSKKKPEIINPTTNVLEQKGERMVSVEIKQADGSYVAIDPKGYYILSTNSFMAGGGDFYRSLAKAKADGRYYELYLPDFEVFTEYLGKIGEVNMELEGRITDLKGSQAPGKEFPLRILHTNDTHSHLETVVKRMTAIKQERTDNSILLDAGDVFSGTLYFTKFEGLADLEFMNYIGYDAMTFGNHEFDKGLPTLKTFVDKANFPIVSSNIDFTTKDNELKGNFKNEIGGLNASVQNGHIYPAIIKEVNGQKVGIFGLTTEDTVGLASPGDNIAFLDYKTSAANTVKMLQDQGINKIIALSHLGYTVDEQLAVQVPGIDVIVGGHSHTKLDAPVIKNKDSEPTLIVQTGEYGQNLGELDVNFNDKGVITSYKGKLLDVSKFADDATAKSMLEKYDKELTEIRGTQVGKTNVELSVNREIDGKSTRVVRKEETAIGNLIADGVNSKSKELVTKLLSSDDLATIKGFVSIQNGGGIRAGINKGNISLGDVLTVMPFSNSLVALKVTGQEIIESLENGVSGLESDQGRFAQVSGMKYTYDSSKKPEIINPTTNVLEQKGERMVSVEIKQADGSYVAIDPKGYYILSTNSFMAGGGDFYRSLAKAKAEGRYYELYLPDYEVFTDYLKQIGDVNIGLEGRIKDLKGAVPTPETSPTPSPTPVPTSPSGGSGSTPAPTATPSATTSPTAAPSPSATQQVTTITQSELTAQLAKLPAGSHELVIPVTASAGGAQIVLPGSVIVAQAAAQPNTILTFTAGSTSYSMPVSIIKGAALANQLGTSDFTVTVSMTPADSVTLSSVNSAAAQQGSITLAGPVIEFSVTAQAGTKNVPVNSFGSTYVKRTITVPGALNAQNATAVVFDQASGQLIFVPSVFTTKADGTTEVTITRNSNSIYTVIQSSKSFGDTAGHWAKSSIDLLASKQIVSGTSSTTFSPSQSVSRAEFAALITRALGLETVSGGTTFSDVSSSKWYAGAIQTASAAGLISGYTDGTFRPDSQISRQEMAAVLAKAIKYTGATLNADPAVLAKFSDAAGIPAWSREAVAEIAAAGIIQGTPDGAFAPQKAATRAEAVTMLEKALKSLHFIN</sequence>
<dbReference type="GO" id="GO:0046872">
    <property type="term" value="F:metal ion binding"/>
    <property type="evidence" value="ECO:0007669"/>
    <property type="project" value="InterPro"/>
</dbReference>
<protein>
    <submittedName>
        <fullName evidence="6">5'-nucleotidase C-terminal domain-containing protein</fullName>
    </submittedName>
</protein>
<accession>A0A850EGF2</accession>
<dbReference type="SUPFAM" id="SSF56219">
    <property type="entry name" value="DNase I-like"/>
    <property type="match status" value="1"/>
</dbReference>
<dbReference type="InterPro" id="IPR036415">
    <property type="entry name" value="Lamin_tail_dom_sf"/>
</dbReference>
<dbReference type="Pfam" id="PF00395">
    <property type="entry name" value="SLH"/>
    <property type="match status" value="3"/>
</dbReference>
<dbReference type="CDD" id="cd04486">
    <property type="entry name" value="YhcR_OBF_like"/>
    <property type="match status" value="1"/>
</dbReference>
<dbReference type="Pfam" id="PF00149">
    <property type="entry name" value="Metallophos"/>
    <property type="match status" value="3"/>
</dbReference>
<dbReference type="GO" id="GO:0000166">
    <property type="term" value="F:nucleotide binding"/>
    <property type="evidence" value="ECO:0007669"/>
    <property type="project" value="InterPro"/>
</dbReference>
<dbReference type="PANTHER" id="PTHR11575">
    <property type="entry name" value="5'-NUCLEOTIDASE-RELATED"/>
    <property type="match status" value="1"/>
</dbReference>
<feature type="region of interest" description="Disordered" evidence="2">
    <location>
        <begin position="174"/>
        <end position="216"/>
    </location>
</feature>
<dbReference type="InterPro" id="IPR008334">
    <property type="entry name" value="5'-Nucleotdase_C"/>
</dbReference>
<dbReference type="InterPro" id="IPR001119">
    <property type="entry name" value="SLH_dom"/>
</dbReference>
<evidence type="ECO:0000313" key="7">
    <source>
        <dbReference type="Proteomes" id="UP000564806"/>
    </source>
</evidence>
<dbReference type="PANTHER" id="PTHR11575:SF24">
    <property type="entry name" value="5'-NUCLEOTIDASE"/>
    <property type="match status" value="1"/>
</dbReference>
<feature type="compositionally biased region" description="Low complexity" evidence="2">
    <location>
        <begin position="2785"/>
        <end position="2808"/>
    </location>
</feature>
<feature type="chain" id="PRO_5032516910" evidence="3">
    <location>
        <begin position="34"/>
        <end position="3197"/>
    </location>
</feature>
<dbReference type="PROSITE" id="PS51272">
    <property type="entry name" value="SLH"/>
    <property type="match status" value="3"/>
</dbReference>
<dbReference type="Gene3D" id="3.60.10.10">
    <property type="entry name" value="Endonuclease/exonuclease/phosphatase"/>
    <property type="match status" value="1"/>
</dbReference>
<feature type="compositionally biased region" description="Pro residues" evidence="2">
    <location>
        <begin position="1674"/>
        <end position="1692"/>
    </location>
</feature>
<reference evidence="6" key="1">
    <citation type="submission" date="2020-06" db="EMBL/GenBank/DDBJ databases">
        <title>Paenibacillus sp. nov., isolated from soil.</title>
        <authorList>
            <person name="Seo Y.L."/>
        </authorList>
    </citation>
    <scope>NUCLEOTIDE SEQUENCE [LARGE SCALE GENOMIC DNA]</scope>
    <source>
        <strain evidence="6">JW14</strain>
    </source>
</reference>
<feature type="signal peptide" evidence="3">
    <location>
        <begin position="1"/>
        <end position="33"/>
    </location>
</feature>
<evidence type="ECO:0000259" key="4">
    <source>
        <dbReference type="PROSITE" id="PS51272"/>
    </source>
</evidence>
<evidence type="ECO:0000256" key="2">
    <source>
        <dbReference type="SAM" id="MobiDB-lite"/>
    </source>
</evidence>
<feature type="domain" description="SLH" evidence="4">
    <location>
        <begin position="3010"/>
        <end position="3069"/>
    </location>
</feature>
<evidence type="ECO:0000256" key="3">
    <source>
        <dbReference type="SAM" id="SignalP"/>
    </source>
</evidence>
<comment type="caution">
    <text evidence="6">The sequence shown here is derived from an EMBL/GenBank/DDBJ whole genome shotgun (WGS) entry which is preliminary data.</text>
</comment>
<dbReference type="Pfam" id="PF19580">
    <property type="entry name" value="Exo_endo_phos_3"/>
    <property type="match status" value="1"/>
</dbReference>
<dbReference type="InterPro" id="IPR036691">
    <property type="entry name" value="Endo/exonu/phosph_ase_sf"/>
</dbReference>
<dbReference type="InterPro" id="IPR006146">
    <property type="entry name" value="5'-Nucleotdase_CS"/>
</dbReference>
<name>A0A850EGF2_9BACL</name>
<dbReference type="RefSeq" id="WP_175370829.1">
    <property type="nucleotide sequence ID" value="NZ_JABWCS010000199.1"/>
</dbReference>
<dbReference type="PROSITE" id="PS00785">
    <property type="entry name" value="5_NUCLEOTIDASE_1"/>
    <property type="match status" value="3"/>
</dbReference>
<dbReference type="GO" id="GO:0009166">
    <property type="term" value="P:nucleotide catabolic process"/>
    <property type="evidence" value="ECO:0007669"/>
    <property type="project" value="InterPro"/>
</dbReference>
<feature type="domain" description="SLH" evidence="4">
    <location>
        <begin position="3070"/>
        <end position="3133"/>
    </location>
</feature>
<keyword evidence="7" id="KW-1185">Reference proteome</keyword>
<dbReference type="InterPro" id="IPR005135">
    <property type="entry name" value="Endo/exonuclease/phosphatase"/>
</dbReference>
<dbReference type="Pfam" id="PF02872">
    <property type="entry name" value="5_nucleotid_C"/>
    <property type="match status" value="3"/>
</dbReference>